<keyword evidence="2" id="KW-1185">Reference proteome</keyword>
<reference evidence="1" key="1">
    <citation type="submission" date="2025-08" db="UniProtKB">
        <authorList>
            <consortium name="Ensembl"/>
        </authorList>
    </citation>
    <scope>IDENTIFICATION</scope>
</reference>
<protein>
    <submittedName>
        <fullName evidence="1">Uncharacterized protein</fullName>
    </submittedName>
</protein>
<dbReference type="AlphaFoldDB" id="A0A3Q3RUQ7"/>
<dbReference type="InParanoid" id="A0A3Q3RUQ7"/>
<sequence length="91" mass="10300">MEILRQKCICVVLGPPVIHSSSHRSAFSISVTPHTQKQCTQPGEFAHRLNDKRFCFLGPLSNQSFVPLYFLPAPILFIGKEKDCGKERQED</sequence>
<evidence type="ECO:0000313" key="2">
    <source>
        <dbReference type="Proteomes" id="UP000261640"/>
    </source>
</evidence>
<organism evidence="1 2">
    <name type="scientific">Mastacembelus armatus</name>
    <name type="common">zig-zag eel</name>
    <dbReference type="NCBI Taxonomy" id="205130"/>
    <lineage>
        <taxon>Eukaryota</taxon>
        <taxon>Metazoa</taxon>
        <taxon>Chordata</taxon>
        <taxon>Craniata</taxon>
        <taxon>Vertebrata</taxon>
        <taxon>Euteleostomi</taxon>
        <taxon>Actinopterygii</taxon>
        <taxon>Neopterygii</taxon>
        <taxon>Teleostei</taxon>
        <taxon>Neoteleostei</taxon>
        <taxon>Acanthomorphata</taxon>
        <taxon>Anabantaria</taxon>
        <taxon>Synbranchiformes</taxon>
        <taxon>Mastacembelidae</taxon>
        <taxon>Mastacembelus</taxon>
    </lineage>
</organism>
<reference evidence="1" key="2">
    <citation type="submission" date="2025-09" db="UniProtKB">
        <authorList>
            <consortium name="Ensembl"/>
        </authorList>
    </citation>
    <scope>IDENTIFICATION</scope>
</reference>
<name>A0A3Q3RUQ7_9TELE</name>
<dbReference type="Proteomes" id="UP000261640">
    <property type="component" value="Unplaced"/>
</dbReference>
<evidence type="ECO:0000313" key="1">
    <source>
        <dbReference type="Ensembl" id="ENSMAMP00000010500.2"/>
    </source>
</evidence>
<dbReference type="Ensembl" id="ENSMAMT00000010766.2">
    <property type="protein sequence ID" value="ENSMAMP00000010500.2"/>
    <property type="gene ID" value="ENSMAMG00000007076.2"/>
</dbReference>
<accession>A0A3Q3RUQ7</accession>
<proteinExistence type="predicted"/>